<evidence type="ECO:0000313" key="2">
    <source>
        <dbReference type="EMBL" id="HGT71069.1"/>
    </source>
</evidence>
<keyword evidence="1" id="KW-1133">Transmembrane helix</keyword>
<proteinExistence type="predicted"/>
<accession>A0A7C4M0G5</accession>
<organism evidence="2">
    <name type="scientific">candidate division CPR3 bacterium</name>
    <dbReference type="NCBI Taxonomy" id="2268181"/>
    <lineage>
        <taxon>Bacteria</taxon>
        <taxon>Bacteria division CPR3</taxon>
    </lineage>
</organism>
<feature type="transmembrane region" description="Helical" evidence="1">
    <location>
        <begin position="41"/>
        <end position="62"/>
    </location>
</feature>
<keyword evidence="1" id="KW-0812">Transmembrane</keyword>
<evidence type="ECO:0000256" key="1">
    <source>
        <dbReference type="SAM" id="Phobius"/>
    </source>
</evidence>
<gene>
    <name evidence="2" type="ORF">ENT43_02290</name>
</gene>
<dbReference type="Pfam" id="PF09527">
    <property type="entry name" value="ATPase_gene1"/>
    <property type="match status" value="1"/>
</dbReference>
<dbReference type="AlphaFoldDB" id="A0A7C4M0G5"/>
<protein>
    <submittedName>
        <fullName evidence="2">AtpZ/AtpI family protein</fullName>
    </submittedName>
</protein>
<reference evidence="2" key="1">
    <citation type="journal article" date="2020" name="mSystems">
        <title>Genome- and Community-Level Interaction Insights into Carbon Utilization and Element Cycling Functions of Hydrothermarchaeota in Hydrothermal Sediment.</title>
        <authorList>
            <person name="Zhou Z."/>
            <person name="Liu Y."/>
            <person name="Xu W."/>
            <person name="Pan J."/>
            <person name="Luo Z.H."/>
            <person name="Li M."/>
        </authorList>
    </citation>
    <scope>NUCLEOTIDE SEQUENCE [LARGE SCALE GENOMIC DNA]</scope>
    <source>
        <strain evidence="2">SpSt-579</strain>
    </source>
</reference>
<comment type="caution">
    <text evidence="2">The sequence shown here is derived from an EMBL/GenBank/DDBJ whole genome shotgun (WGS) entry which is preliminary data.</text>
</comment>
<keyword evidence="1" id="KW-0472">Membrane</keyword>
<sequence>MSEKKKDNDNWTAYIQLGLELSSYVAAFFFAGYFLDVYFKTRPYFTVSGASLGVFSVFYILWKKFLR</sequence>
<dbReference type="EMBL" id="DSYQ01000009">
    <property type="protein sequence ID" value="HGT71069.1"/>
    <property type="molecule type" value="Genomic_DNA"/>
</dbReference>
<dbReference type="InterPro" id="IPR032820">
    <property type="entry name" value="ATPase_put"/>
</dbReference>
<name>A0A7C4M0G5_UNCC3</name>
<feature type="transmembrane region" description="Helical" evidence="1">
    <location>
        <begin position="12"/>
        <end position="35"/>
    </location>
</feature>